<evidence type="ECO:0000256" key="1">
    <source>
        <dbReference type="SAM" id="MobiDB-lite"/>
    </source>
</evidence>
<feature type="compositionally biased region" description="Basic and acidic residues" evidence="1">
    <location>
        <begin position="1"/>
        <end position="41"/>
    </location>
</feature>
<evidence type="ECO:0000313" key="2">
    <source>
        <dbReference type="EMBL" id="MBB3968889.1"/>
    </source>
</evidence>
<dbReference type="EMBL" id="JACIEG010000002">
    <property type="protein sequence ID" value="MBB3968889.1"/>
    <property type="molecule type" value="Genomic_DNA"/>
</dbReference>
<dbReference type="AlphaFoldDB" id="A0A4Y8AGM7"/>
<comment type="caution">
    <text evidence="3">The sequence shown here is derived from an EMBL/GenBank/DDBJ whole genome shotgun (WGS) entry which is preliminary data.</text>
</comment>
<gene>
    <name evidence="3" type="ORF">E2R65_05705</name>
    <name evidence="2" type="ORF">GGR35_001481</name>
</gene>
<sequence length="83" mass="9400">MTKPANDHDKPSPSDTPTERPADNGHESVVKKQDEQYHADEPEQENVAGYYENREQPVEPVKNAPKEDQPDASDDDARRLESK</sequence>
<keyword evidence="5" id="KW-1185">Reference proteome</keyword>
<evidence type="ECO:0000313" key="5">
    <source>
        <dbReference type="Proteomes" id="UP000583101"/>
    </source>
</evidence>
<feature type="compositionally biased region" description="Basic and acidic residues" evidence="1">
    <location>
        <begin position="64"/>
        <end position="83"/>
    </location>
</feature>
<organism evidence="3 4">
    <name type="scientific">Mucilaginibacter phyllosphaerae</name>
    <dbReference type="NCBI Taxonomy" id="1812349"/>
    <lineage>
        <taxon>Bacteria</taxon>
        <taxon>Pseudomonadati</taxon>
        <taxon>Bacteroidota</taxon>
        <taxon>Sphingobacteriia</taxon>
        <taxon>Sphingobacteriales</taxon>
        <taxon>Sphingobacteriaceae</taxon>
        <taxon>Mucilaginibacter</taxon>
    </lineage>
</organism>
<protein>
    <submittedName>
        <fullName evidence="3">Uncharacterized protein</fullName>
    </submittedName>
</protein>
<reference evidence="3" key="2">
    <citation type="submission" date="2019-03" db="EMBL/GenBank/DDBJ databases">
        <authorList>
            <person name="Yan Y.-Q."/>
            <person name="Du Z.-J."/>
        </authorList>
    </citation>
    <scope>NUCLEOTIDE SEQUENCE</scope>
    <source>
        <strain evidence="3">PP-F2FG21</strain>
    </source>
</reference>
<dbReference type="Proteomes" id="UP000297248">
    <property type="component" value="Unassembled WGS sequence"/>
</dbReference>
<reference evidence="2 5" key="3">
    <citation type="submission" date="2020-08" db="EMBL/GenBank/DDBJ databases">
        <title>Genomic Encyclopedia of Type Strains, Phase IV (KMG-IV): sequencing the most valuable type-strain genomes for metagenomic binning, comparative biology and taxonomic classification.</title>
        <authorList>
            <person name="Goeker M."/>
        </authorList>
    </citation>
    <scope>NUCLEOTIDE SEQUENCE [LARGE SCALE GENOMIC DNA]</scope>
    <source>
        <strain evidence="2 5">DSM 100995</strain>
    </source>
</reference>
<dbReference type="RefSeq" id="WP_134335534.1">
    <property type="nucleotide sequence ID" value="NZ_BMCZ01000004.1"/>
</dbReference>
<proteinExistence type="predicted"/>
<accession>A0A4Y8AGM7</accession>
<feature type="region of interest" description="Disordered" evidence="1">
    <location>
        <begin position="1"/>
        <end position="83"/>
    </location>
</feature>
<evidence type="ECO:0000313" key="3">
    <source>
        <dbReference type="EMBL" id="TEW67482.1"/>
    </source>
</evidence>
<dbReference type="EMBL" id="SNQG01000002">
    <property type="protein sequence ID" value="TEW67482.1"/>
    <property type="molecule type" value="Genomic_DNA"/>
</dbReference>
<dbReference type="Proteomes" id="UP000583101">
    <property type="component" value="Unassembled WGS sequence"/>
</dbReference>
<name>A0A4Y8AGM7_9SPHI</name>
<evidence type="ECO:0000313" key="4">
    <source>
        <dbReference type="Proteomes" id="UP000297248"/>
    </source>
</evidence>
<reference evidence="3 4" key="1">
    <citation type="journal article" date="2016" name="Int. J. Syst. Evol. Microbiol.">
        <title>Proposal of Mucilaginibacter phyllosphaerae sp. nov. isolated from the phyllosphere of Galium album.</title>
        <authorList>
            <person name="Aydogan E.L."/>
            <person name="Busse H.J."/>
            <person name="Moser G."/>
            <person name="Muller C."/>
            <person name="Kampfer P."/>
            <person name="Glaeser S.P."/>
        </authorList>
    </citation>
    <scope>NUCLEOTIDE SEQUENCE [LARGE SCALE GENOMIC DNA]</scope>
    <source>
        <strain evidence="3 4">PP-F2FG21</strain>
    </source>
</reference>
<dbReference type="OrthoDB" id="800045at2"/>